<evidence type="ECO:0000313" key="1">
    <source>
        <dbReference type="EMBL" id="CDW28082.1"/>
    </source>
</evidence>
<reference evidence="1" key="1">
    <citation type="submission" date="2014-05" db="EMBL/GenBank/DDBJ databases">
        <authorList>
            <person name="Chronopoulou M."/>
        </authorList>
    </citation>
    <scope>NUCLEOTIDE SEQUENCE</scope>
    <source>
        <tissue evidence="1">Whole organism</tissue>
    </source>
</reference>
<sequence>LKYLADQRQAIRGHSDQNSIFTSSSQCRSQRLGYITQTMTYNTSNQIHEEIIHTMYLIVKRKLAREINAIPFAILADETADVSRIGELCICVLIALDILVLVENFLELNPLDQCNVESIFNTM</sequence>
<name>A0A0K2TQX9_LEPSM</name>
<accession>A0A0K2TQX9</accession>
<dbReference type="AlphaFoldDB" id="A0A0K2TQX9"/>
<dbReference type="EMBL" id="HACA01010721">
    <property type="protein sequence ID" value="CDW28082.1"/>
    <property type="molecule type" value="Transcribed_RNA"/>
</dbReference>
<organism evidence="1">
    <name type="scientific">Lepeophtheirus salmonis</name>
    <name type="common">Salmon louse</name>
    <name type="synonym">Caligus salmonis</name>
    <dbReference type="NCBI Taxonomy" id="72036"/>
    <lineage>
        <taxon>Eukaryota</taxon>
        <taxon>Metazoa</taxon>
        <taxon>Ecdysozoa</taxon>
        <taxon>Arthropoda</taxon>
        <taxon>Crustacea</taxon>
        <taxon>Multicrustacea</taxon>
        <taxon>Hexanauplia</taxon>
        <taxon>Copepoda</taxon>
        <taxon>Siphonostomatoida</taxon>
        <taxon>Caligidae</taxon>
        <taxon>Lepeophtheirus</taxon>
    </lineage>
</organism>
<protein>
    <submittedName>
        <fullName evidence="1">Zinc finger MYMtype protein 1like [Metaseiulus occidentalis]</fullName>
    </submittedName>
</protein>
<proteinExistence type="predicted"/>
<feature type="non-terminal residue" evidence="1">
    <location>
        <position position="1"/>
    </location>
</feature>